<organism evidence="1 2">
    <name type="scientific">Portunus trituberculatus</name>
    <name type="common">Swimming crab</name>
    <name type="synonym">Neptunus trituberculatus</name>
    <dbReference type="NCBI Taxonomy" id="210409"/>
    <lineage>
        <taxon>Eukaryota</taxon>
        <taxon>Metazoa</taxon>
        <taxon>Ecdysozoa</taxon>
        <taxon>Arthropoda</taxon>
        <taxon>Crustacea</taxon>
        <taxon>Multicrustacea</taxon>
        <taxon>Malacostraca</taxon>
        <taxon>Eumalacostraca</taxon>
        <taxon>Eucarida</taxon>
        <taxon>Decapoda</taxon>
        <taxon>Pleocyemata</taxon>
        <taxon>Brachyura</taxon>
        <taxon>Eubrachyura</taxon>
        <taxon>Portunoidea</taxon>
        <taxon>Portunidae</taxon>
        <taxon>Portuninae</taxon>
        <taxon>Portunus</taxon>
    </lineage>
</organism>
<dbReference type="AlphaFoldDB" id="A0A5B7CMY8"/>
<accession>A0A5B7CMY8</accession>
<gene>
    <name evidence="1" type="ORF">E2C01_002313</name>
</gene>
<evidence type="ECO:0000313" key="2">
    <source>
        <dbReference type="Proteomes" id="UP000324222"/>
    </source>
</evidence>
<proteinExistence type="predicted"/>
<dbReference type="EMBL" id="VSRR010000080">
    <property type="protein sequence ID" value="MPC09696.1"/>
    <property type="molecule type" value="Genomic_DNA"/>
</dbReference>
<sequence>MAPQRVEGWLVTLQPLSPATKTVAAQDAQIFTYLAYSPKDGMGQGAASWKSTWQEGSAGMGPNGGCSAAVIPLGNLLEIVSERSIDR</sequence>
<dbReference type="Proteomes" id="UP000324222">
    <property type="component" value="Unassembled WGS sequence"/>
</dbReference>
<evidence type="ECO:0000313" key="1">
    <source>
        <dbReference type="EMBL" id="MPC09696.1"/>
    </source>
</evidence>
<keyword evidence="2" id="KW-1185">Reference proteome</keyword>
<name>A0A5B7CMY8_PORTR</name>
<reference evidence="1 2" key="1">
    <citation type="submission" date="2019-05" db="EMBL/GenBank/DDBJ databases">
        <title>Another draft genome of Portunus trituberculatus and its Hox gene families provides insights of decapod evolution.</title>
        <authorList>
            <person name="Jeong J.-H."/>
            <person name="Song I."/>
            <person name="Kim S."/>
            <person name="Choi T."/>
            <person name="Kim D."/>
            <person name="Ryu S."/>
            <person name="Kim W."/>
        </authorList>
    </citation>
    <scope>NUCLEOTIDE SEQUENCE [LARGE SCALE GENOMIC DNA]</scope>
    <source>
        <tissue evidence="1">Muscle</tissue>
    </source>
</reference>
<protein>
    <submittedName>
        <fullName evidence="1">Uncharacterized protein</fullName>
    </submittedName>
</protein>
<comment type="caution">
    <text evidence="1">The sequence shown here is derived from an EMBL/GenBank/DDBJ whole genome shotgun (WGS) entry which is preliminary data.</text>
</comment>